<feature type="region of interest" description="Disordered" evidence="1">
    <location>
        <begin position="20"/>
        <end position="51"/>
    </location>
</feature>
<proteinExistence type="predicted"/>
<evidence type="ECO:0000313" key="3">
    <source>
        <dbReference type="Proteomes" id="UP000030640"/>
    </source>
</evidence>
<name>W7A8K3_9APIC</name>
<dbReference type="RefSeq" id="XP_008818036.1">
    <property type="nucleotide sequence ID" value="XM_008819814.1"/>
</dbReference>
<evidence type="ECO:0000256" key="1">
    <source>
        <dbReference type="SAM" id="MobiDB-lite"/>
    </source>
</evidence>
<reference evidence="2 3" key="1">
    <citation type="submission" date="2013-02" db="EMBL/GenBank/DDBJ databases">
        <title>The Genome Sequence of Plasmodium inui San Antonio 1.</title>
        <authorList>
            <consortium name="The Broad Institute Genome Sequencing Platform"/>
            <consortium name="The Broad Institute Genome Sequencing Center for Infectious Disease"/>
            <person name="Neafsey D."/>
            <person name="Cheeseman I."/>
            <person name="Volkman S."/>
            <person name="Adams J."/>
            <person name="Walker B."/>
            <person name="Young S.K."/>
            <person name="Zeng Q."/>
            <person name="Gargeya S."/>
            <person name="Fitzgerald M."/>
            <person name="Haas B."/>
            <person name="Abouelleil A."/>
            <person name="Alvarado L."/>
            <person name="Arachchi H.M."/>
            <person name="Berlin A.M."/>
            <person name="Chapman S.B."/>
            <person name="Dewar J."/>
            <person name="Goldberg J."/>
            <person name="Griggs A."/>
            <person name="Gujja S."/>
            <person name="Hansen M."/>
            <person name="Howarth C."/>
            <person name="Imamovic A."/>
            <person name="Larimer J."/>
            <person name="McCowan C."/>
            <person name="Murphy C."/>
            <person name="Neiman D."/>
            <person name="Pearson M."/>
            <person name="Priest M."/>
            <person name="Roberts A."/>
            <person name="Saif S."/>
            <person name="Shea T."/>
            <person name="Sisk P."/>
            <person name="Sykes S."/>
            <person name="Wortman J."/>
            <person name="Nusbaum C."/>
            <person name="Birren B."/>
        </authorList>
    </citation>
    <scope>NUCLEOTIDE SEQUENCE [LARGE SCALE GENOMIC DNA]</scope>
    <source>
        <strain evidence="2 3">San Antonio 1</strain>
    </source>
</reference>
<dbReference type="EMBL" id="KI965479">
    <property type="protein sequence ID" value="EUD65489.1"/>
    <property type="molecule type" value="Genomic_DNA"/>
</dbReference>
<dbReference type="GeneID" id="20039503"/>
<dbReference type="AlphaFoldDB" id="W7A8K3"/>
<keyword evidence="3" id="KW-1185">Reference proteome</keyword>
<protein>
    <submittedName>
        <fullName evidence="2">Uncharacterized protein</fullName>
    </submittedName>
</protein>
<gene>
    <name evidence="2" type="ORF">C922_04229</name>
</gene>
<accession>W7A8K3</accession>
<sequence>MKILQYNRYHYKISASDEFSIGTIPGTNSKNAPQGGKRNGKKKVKISQTRPSYARAHNFNNNLRSSNYMSKGFNWASKGAIKDLKHEQIRRQRKGRIGPIPRIRRIEKRN</sequence>
<feature type="compositionally biased region" description="Basic residues" evidence="1">
    <location>
        <begin position="91"/>
        <end position="110"/>
    </location>
</feature>
<organism evidence="2 3">
    <name type="scientific">Plasmodium inui San Antonio 1</name>
    <dbReference type="NCBI Taxonomy" id="1237626"/>
    <lineage>
        <taxon>Eukaryota</taxon>
        <taxon>Sar</taxon>
        <taxon>Alveolata</taxon>
        <taxon>Apicomplexa</taxon>
        <taxon>Aconoidasida</taxon>
        <taxon>Haemosporida</taxon>
        <taxon>Plasmodiidae</taxon>
        <taxon>Plasmodium</taxon>
        <taxon>Plasmodium (Plasmodium)</taxon>
    </lineage>
</organism>
<dbReference type="Proteomes" id="UP000030640">
    <property type="component" value="Unassembled WGS sequence"/>
</dbReference>
<dbReference type="VEuPathDB" id="PlasmoDB:C922_04229"/>
<evidence type="ECO:0000313" key="2">
    <source>
        <dbReference type="EMBL" id="EUD65489.1"/>
    </source>
</evidence>
<feature type="region of interest" description="Disordered" evidence="1">
    <location>
        <begin position="87"/>
        <end position="110"/>
    </location>
</feature>